<sequence>MTHAIIDAAVHPNVRHDEDLRDFLDEPWKHRVFAPIDRYFYPVPGGQYAPRSRHQQGLPGSDPDLLEHQLFEEAGVDIAILLPLTRGLNLDTDVNSAVCEATNRWLAQTWLGERNKHGRLKGTIRINPGDPDRAVEEIERWAAHPHMVQIGVPMSSPVRYGDRSFFRIWECAARHKLPVAVHLDAGAGAELESSPVGDFRHFVEYSCFSPANFYFHLANLITNGVFDRLPDLVFVFADGGADQVMPLIWRLDADWRANLDDHPWARDQPSTYLADHVRFVTNPMEGPIAPQSWPRWLELSDAARLLMYGSDYPHWSFTEPGELLPDTVDQRVRHRILGGNAAELYRLESSTETSRGGRDDDRAEA</sequence>
<gene>
    <name evidence="3" type="ORF">EDD35_0704</name>
</gene>
<evidence type="ECO:0000256" key="1">
    <source>
        <dbReference type="ARBA" id="ARBA00023239"/>
    </source>
</evidence>
<dbReference type="InterPro" id="IPR006680">
    <property type="entry name" value="Amidohydro-rel"/>
</dbReference>
<feature type="domain" description="Amidohydrolase-related" evidence="2">
    <location>
        <begin position="90"/>
        <end position="347"/>
    </location>
</feature>
<dbReference type="GO" id="GO:0016787">
    <property type="term" value="F:hydrolase activity"/>
    <property type="evidence" value="ECO:0007669"/>
    <property type="project" value="UniProtKB-KW"/>
</dbReference>
<keyword evidence="1" id="KW-0456">Lyase</keyword>
<dbReference type="Proteomes" id="UP000274843">
    <property type="component" value="Unassembled WGS sequence"/>
</dbReference>
<dbReference type="RefSeq" id="WP_123682803.1">
    <property type="nucleotide sequence ID" value="NZ_RKHY01000001.1"/>
</dbReference>
<name>A0A3N2GP77_9PSEU</name>
<protein>
    <submittedName>
        <fullName evidence="3">Putative TIM-barrel fold metal-dependent hydrolase</fullName>
    </submittedName>
</protein>
<dbReference type="Gene3D" id="3.20.20.140">
    <property type="entry name" value="Metal-dependent hydrolases"/>
    <property type="match status" value="1"/>
</dbReference>
<evidence type="ECO:0000313" key="4">
    <source>
        <dbReference type="Proteomes" id="UP000274843"/>
    </source>
</evidence>
<dbReference type="EMBL" id="RKHY01000001">
    <property type="protein sequence ID" value="ROS38428.1"/>
    <property type="molecule type" value="Genomic_DNA"/>
</dbReference>
<dbReference type="GO" id="GO:0016831">
    <property type="term" value="F:carboxy-lyase activity"/>
    <property type="evidence" value="ECO:0007669"/>
    <property type="project" value="InterPro"/>
</dbReference>
<dbReference type="SUPFAM" id="SSF51556">
    <property type="entry name" value="Metallo-dependent hydrolases"/>
    <property type="match status" value="1"/>
</dbReference>
<keyword evidence="3" id="KW-0378">Hydrolase</keyword>
<proteinExistence type="predicted"/>
<keyword evidence="4" id="KW-1185">Reference proteome</keyword>
<dbReference type="Pfam" id="PF04909">
    <property type="entry name" value="Amidohydro_2"/>
    <property type="match status" value="1"/>
</dbReference>
<reference evidence="3 4" key="1">
    <citation type="submission" date="2018-11" db="EMBL/GenBank/DDBJ databases">
        <title>Sequencing the genomes of 1000 actinobacteria strains.</title>
        <authorList>
            <person name="Klenk H.-P."/>
        </authorList>
    </citation>
    <scope>NUCLEOTIDE SEQUENCE [LARGE SCALE GENOMIC DNA]</scope>
    <source>
        <strain evidence="3 4">DSM 44348</strain>
    </source>
</reference>
<organism evidence="3 4">
    <name type="scientific">Amycolatopsis thermoflava</name>
    <dbReference type="NCBI Taxonomy" id="84480"/>
    <lineage>
        <taxon>Bacteria</taxon>
        <taxon>Bacillati</taxon>
        <taxon>Actinomycetota</taxon>
        <taxon>Actinomycetes</taxon>
        <taxon>Pseudonocardiales</taxon>
        <taxon>Pseudonocardiaceae</taxon>
        <taxon>Amycolatopsis</taxon>
        <taxon>Amycolatopsis methanolica group</taxon>
    </lineage>
</organism>
<evidence type="ECO:0000313" key="3">
    <source>
        <dbReference type="EMBL" id="ROS38428.1"/>
    </source>
</evidence>
<evidence type="ECO:0000259" key="2">
    <source>
        <dbReference type="Pfam" id="PF04909"/>
    </source>
</evidence>
<dbReference type="PANTHER" id="PTHR21240">
    <property type="entry name" value="2-AMINO-3-CARBOXYLMUCONATE-6-SEMIALDEHYDE DECARBOXYLASE"/>
    <property type="match status" value="1"/>
</dbReference>
<dbReference type="GeneID" id="301842177"/>
<dbReference type="AlphaFoldDB" id="A0A3N2GP77"/>
<dbReference type="InterPro" id="IPR032466">
    <property type="entry name" value="Metal_Hydrolase"/>
</dbReference>
<comment type="caution">
    <text evidence="3">The sequence shown here is derived from an EMBL/GenBank/DDBJ whole genome shotgun (WGS) entry which is preliminary data.</text>
</comment>
<dbReference type="PANTHER" id="PTHR21240:SF28">
    <property type="entry name" value="ISO-OROTATE DECARBOXYLASE (EUROFUNG)"/>
    <property type="match status" value="1"/>
</dbReference>
<accession>A0A3N2GP77</accession>
<dbReference type="GO" id="GO:0005737">
    <property type="term" value="C:cytoplasm"/>
    <property type="evidence" value="ECO:0007669"/>
    <property type="project" value="TreeGrafter"/>
</dbReference>
<dbReference type="InterPro" id="IPR032465">
    <property type="entry name" value="ACMSD"/>
</dbReference>
<dbReference type="GO" id="GO:0019748">
    <property type="term" value="P:secondary metabolic process"/>
    <property type="evidence" value="ECO:0007669"/>
    <property type="project" value="TreeGrafter"/>
</dbReference>